<dbReference type="EMBL" id="CAMAPE010000052">
    <property type="protein sequence ID" value="CAH9108924.1"/>
    <property type="molecule type" value="Genomic_DNA"/>
</dbReference>
<feature type="compositionally biased region" description="Polar residues" evidence="1">
    <location>
        <begin position="10"/>
        <end position="35"/>
    </location>
</feature>
<feature type="region of interest" description="Disordered" evidence="1">
    <location>
        <begin position="47"/>
        <end position="87"/>
    </location>
</feature>
<evidence type="ECO:0000313" key="3">
    <source>
        <dbReference type="Proteomes" id="UP001152484"/>
    </source>
</evidence>
<feature type="region of interest" description="Disordered" evidence="1">
    <location>
        <begin position="1"/>
        <end position="35"/>
    </location>
</feature>
<gene>
    <name evidence="2" type="ORF">CEURO_LOCUS18279</name>
</gene>
<evidence type="ECO:0000256" key="1">
    <source>
        <dbReference type="SAM" id="MobiDB-lite"/>
    </source>
</evidence>
<evidence type="ECO:0000313" key="2">
    <source>
        <dbReference type="EMBL" id="CAH9108924.1"/>
    </source>
</evidence>
<keyword evidence="3" id="KW-1185">Reference proteome</keyword>
<reference evidence="2" key="1">
    <citation type="submission" date="2022-07" db="EMBL/GenBank/DDBJ databases">
        <authorList>
            <person name="Macas J."/>
            <person name="Novak P."/>
            <person name="Neumann P."/>
        </authorList>
    </citation>
    <scope>NUCLEOTIDE SEQUENCE</scope>
</reference>
<dbReference type="AlphaFoldDB" id="A0A9P0ZNJ9"/>
<dbReference type="OrthoDB" id="185373at2759"/>
<name>A0A9P0ZNJ9_CUSEU</name>
<comment type="caution">
    <text evidence="2">The sequence shown here is derived from an EMBL/GenBank/DDBJ whole genome shotgun (WGS) entry which is preliminary data.</text>
</comment>
<protein>
    <submittedName>
        <fullName evidence="2">Uncharacterized protein</fullName>
    </submittedName>
</protein>
<sequence length="137" mass="15055">MLEKSFAKSLMSSPATNQLKSNLSPSKFQKASDSTSISVHRYPCSQLRASGIPSNSAPERRRRTLPRARHTCNKPNTIISQAPPESTISEMNSGVGIKLKLPLDRVYRLGPSGLTTIGLGQRPTHAYRMSFISFVLL</sequence>
<feature type="compositionally biased region" description="Basic residues" evidence="1">
    <location>
        <begin position="60"/>
        <end position="72"/>
    </location>
</feature>
<dbReference type="Proteomes" id="UP001152484">
    <property type="component" value="Unassembled WGS sequence"/>
</dbReference>
<feature type="compositionally biased region" description="Polar residues" evidence="1">
    <location>
        <begin position="73"/>
        <end position="87"/>
    </location>
</feature>
<accession>A0A9P0ZNJ9</accession>
<proteinExistence type="predicted"/>
<organism evidence="2 3">
    <name type="scientific">Cuscuta europaea</name>
    <name type="common">European dodder</name>
    <dbReference type="NCBI Taxonomy" id="41803"/>
    <lineage>
        <taxon>Eukaryota</taxon>
        <taxon>Viridiplantae</taxon>
        <taxon>Streptophyta</taxon>
        <taxon>Embryophyta</taxon>
        <taxon>Tracheophyta</taxon>
        <taxon>Spermatophyta</taxon>
        <taxon>Magnoliopsida</taxon>
        <taxon>eudicotyledons</taxon>
        <taxon>Gunneridae</taxon>
        <taxon>Pentapetalae</taxon>
        <taxon>asterids</taxon>
        <taxon>lamiids</taxon>
        <taxon>Solanales</taxon>
        <taxon>Convolvulaceae</taxon>
        <taxon>Cuscuteae</taxon>
        <taxon>Cuscuta</taxon>
        <taxon>Cuscuta subgen. Cuscuta</taxon>
    </lineage>
</organism>